<accession>A0A835RKI0</accession>
<evidence type="ECO:0000313" key="2">
    <source>
        <dbReference type="Proteomes" id="UP000639772"/>
    </source>
</evidence>
<dbReference type="Proteomes" id="UP000639772">
    <property type="component" value="Unassembled WGS sequence"/>
</dbReference>
<dbReference type="EMBL" id="JADCNM010000002">
    <property type="protein sequence ID" value="KAG0493806.1"/>
    <property type="molecule type" value="Genomic_DNA"/>
</dbReference>
<sequence>MRHSKCMVGNDIMQLGVVGRGLTKVSVAWRSQAQRGKVRCSRARRDSGDRHGLAQCSAIGRIRSLSTVSRHSGAQVEQLIVWDF</sequence>
<reference evidence="1 2" key="1">
    <citation type="journal article" date="2020" name="Nat. Food">
        <title>A phased Vanilla planifolia genome enables genetic improvement of flavour and production.</title>
        <authorList>
            <person name="Hasing T."/>
            <person name="Tang H."/>
            <person name="Brym M."/>
            <person name="Khazi F."/>
            <person name="Huang T."/>
            <person name="Chambers A.H."/>
        </authorList>
    </citation>
    <scope>NUCLEOTIDE SEQUENCE [LARGE SCALE GENOMIC DNA]</scope>
    <source>
        <tissue evidence="1">Leaf</tissue>
    </source>
</reference>
<protein>
    <submittedName>
        <fullName evidence="1">Uncharacterized protein</fullName>
    </submittedName>
</protein>
<organism evidence="1 2">
    <name type="scientific">Vanilla planifolia</name>
    <name type="common">Vanilla</name>
    <dbReference type="NCBI Taxonomy" id="51239"/>
    <lineage>
        <taxon>Eukaryota</taxon>
        <taxon>Viridiplantae</taxon>
        <taxon>Streptophyta</taxon>
        <taxon>Embryophyta</taxon>
        <taxon>Tracheophyta</taxon>
        <taxon>Spermatophyta</taxon>
        <taxon>Magnoliopsida</taxon>
        <taxon>Liliopsida</taxon>
        <taxon>Asparagales</taxon>
        <taxon>Orchidaceae</taxon>
        <taxon>Vanilloideae</taxon>
        <taxon>Vanilleae</taxon>
        <taxon>Vanilla</taxon>
    </lineage>
</organism>
<name>A0A835RKI0_VANPL</name>
<comment type="caution">
    <text evidence="1">The sequence shown here is derived from an EMBL/GenBank/DDBJ whole genome shotgun (WGS) entry which is preliminary data.</text>
</comment>
<evidence type="ECO:0000313" key="1">
    <source>
        <dbReference type="EMBL" id="KAG0493806.1"/>
    </source>
</evidence>
<gene>
    <name evidence="1" type="ORF">HPP92_004800</name>
</gene>
<proteinExistence type="predicted"/>
<dbReference type="AlphaFoldDB" id="A0A835RKI0"/>